<comment type="caution">
    <text evidence="1">The sequence shown here is derived from an EMBL/GenBank/DDBJ whole genome shotgun (WGS) entry which is preliminary data.</text>
</comment>
<dbReference type="Proteomes" id="UP000064029">
    <property type="component" value="Unassembled WGS sequence"/>
</dbReference>
<dbReference type="EMBL" id="LOXM01000255">
    <property type="protein sequence ID" value="KVG56406.1"/>
    <property type="molecule type" value="Genomic_DNA"/>
</dbReference>
<evidence type="ECO:0000313" key="1">
    <source>
        <dbReference type="EMBL" id="KVG56406.1"/>
    </source>
</evidence>
<organism evidence="1 2">
    <name type="scientific">Burkholderia ubonensis</name>
    <dbReference type="NCBI Taxonomy" id="101571"/>
    <lineage>
        <taxon>Bacteria</taxon>
        <taxon>Pseudomonadati</taxon>
        <taxon>Pseudomonadota</taxon>
        <taxon>Betaproteobacteria</taxon>
        <taxon>Burkholderiales</taxon>
        <taxon>Burkholderiaceae</taxon>
        <taxon>Burkholderia</taxon>
        <taxon>Burkholderia cepacia complex</taxon>
    </lineage>
</organism>
<gene>
    <name evidence="1" type="ORF">WJ33_36885</name>
</gene>
<name>A0A118HLK7_9BURK</name>
<protein>
    <submittedName>
        <fullName evidence="1">Uncharacterized protein</fullName>
    </submittedName>
</protein>
<sequence length="469" mass="49809">MSRAQTLKEMEGFLARCDAITEKNIEQPAAAPADEPHSAVCITAGGLGDENCICGAHQRNEARRAAARNIAYVMRLEEDAKKWKALAESNAKLAEMAQRRADRAAVLSAGEPADERAAFDVALAALNDYQGKWDTGMPMPYAQSERIAMECACEAVRDALEEARAAASPAASIPAGYALVPIEPTDAMIESGAAAGVPDGEGLYYPFSADEIGIAYCAMIAARPRAPQPAQADAPAEAREPVDMLLFCPKCGTQHIDGPEVGDIDTGNGIRDDVQWANPPHRSHLCHACGTIWRPADVPTNGVAAIQTRGMADTWDGAISAPADAGEAVGCLTVKRFRGADSMVNTDFDYYGDLPDGSYQCYTAPPAARVASLTDDQIAATARQHATSFVDGDDAITDLFFEGSSYLEFARALLAPTQQPSGKVTEADLIDSLAVGSSQSEFNADQWAIIRFELKQKLVARAGGAHANR</sequence>
<evidence type="ECO:0000313" key="2">
    <source>
        <dbReference type="Proteomes" id="UP000064029"/>
    </source>
</evidence>
<dbReference type="AlphaFoldDB" id="A0A118HLK7"/>
<reference evidence="1 2" key="1">
    <citation type="submission" date="2015-11" db="EMBL/GenBank/DDBJ databases">
        <title>Expanding the genomic diversity of Burkholderia species for the development of highly accurate diagnostics.</title>
        <authorList>
            <person name="Sahl J."/>
            <person name="Keim P."/>
            <person name="Wagner D."/>
        </authorList>
    </citation>
    <scope>NUCLEOTIDE SEQUENCE [LARGE SCALE GENOMIC DNA]</scope>
    <source>
        <strain evidence="1 2">MSMB2036</strain>
    </source>
</reference>
<proteinExistence type="predicted"/>
<accession>A0A118HLK7</accession>